<comment type="caution">
    <text evidence="8">The sequence shown here is derived from an EMBL/GenBank/DDBJ whole genome shotgun (WGS) entry which is preliminary data.</text>
</comment>
<dbReference type="InterPro" id="IPR013737">
    <property type="entry name" value="Bac_rhamnosid_N"/>
</dbReference>
<dbReference type="Gene3D" id="1.50.10.10">
    <property type="match status" value="1"/>
</dbReference>
<evidence type="ECO:0000256" key="3">
    <source>
        <dbReference type="ARBA" id="ARBA00022801"/>
    </source>
</evidence>
<evidence type="ECO:0000313" key="9">
    <source>
        <dbReference type="Proteomes" id="UP000738349"/>
    </source>
</evidence>
<gene>
    <name evidence="8" type="ORF">EDB81DRAFT_853173</name>
</gene>
<dbReference type="EC" id="3.2.1.40" evidence="2"/>
<dbReference type="Pfam" id="PF17389">
    <property type="entry name" value="Bac_rhamnosid6H"/>
    <property type="match status" value="1"/>
</dbReference>
<dbReference type="Pfam" id="PF17390">
    <property type="entry name" value="Bac_rhamnosid_C"/>
    <property type="match status" value="1"/>
</dbReference>
<feature type="domain" description="Alpha-L-rhamnosidase six-hairpin glycosidase" evidence="6">
    <location>
        <begin position="492"/>
        <end position="843"/>
    </location>
</feature>
<dbReference type="SUPFAM" id="SSF48208">
    <property type="entry name" value="Six-hairpin glycosidases"/>
    <property type="match status" value="1"/>
</dbReference>
<dbReference type="AlphaFoldDB" id="A0A9P9FND4"/>
<evidence type="ECO:0000259" key="5">
    <source>
        <dbReference type="Pfam" id="PF08531"/>
    </source>
</evidence>
<organism evidence="8 9">
    <name type="scientific">Dactylonectria macrodidyma</name>
    <dbReference type="NCBI Taxonomy" id="307937"/>
    <lineage>
        <taxon>Eukaryota</taxon>
        <taxon>Fungi</taxon>
        <taxon>Dikarya</taxon>
        <taxon>Ascomycota</taxon>
        <taxon>Pezizomycotina</taxon>
        <taxon>Sordariomycetes</taxon>
        <taxon>Hypocreomycetidae</taxon>
        <taxon>Hypocreales</taxon>
        <taxon>Nectriaceae</taxon>
        <taxon>Dactylonectria</taxon>
    </lineage>
</organism>
<feature type="domain" description="Alpha-L-rhamnosidase C-terminal" evidence="7">
    <location>
        <begin position="845"/>
        <end position="918"/>
    </location>
</feature>
<comment type="catalytic activity">
    <reaction evidence="1">
        <text>Hydrolysis of terminal non-reducing alpha-L-rhamnose residues in alpha-L-rhamnosides.</text>
        <dbReference type="EC" id="3.2.1.40"/>
    </reaction>
</comment>
<dbReference type="Gene3D" id="2.60.40.10">
    <property type="entry name" value="Immunoglobulins"/>
    <property type="match status" value="1"/>
</dbReference>
<dbReference type="PANTHER" id="PTHR33307:SF6">
    <property type="entry name" value="ALPHA-RHAMNOSIDASE (EUROFUNG)-RELATED"/>
    <property type="match status" value="1"/>
</dbReference>
<feature type="domain" description="Bacterial alpha-L-rhamnosidase N-terminal" evidence="5">
    <location>
        <begin position="208"/>
        <end position="379"/>
    </location>
</feature>
<dbReference type="InterPro" id="IPR012341">
    <property type="entry name" value="6hp_glycosidase-like_sf"/>
</dbReference>
<accession>A0A9P9FND4</accession>
<dbReference type="Pfam" id="PF25788">
    <property type="entry name" value="Ig_Rha78A_N"/>
    <property type="match status" value="1"/>
</dbReference>
<dbReference type="Gene3D" id="2.60.120.260">
    <property type="entry name" value="Galactose-binding domain-like"/>
    <property type="match status" value="2"/>
</dbReference>
<dbReference type="InterPro" id="IPR035398">
    <property type="entry name" value="Bac_rhamnosid_C"/>
</dbReference>
<keyword evidence="3" id="KW-0378">Hydrolase</keyword>
<dbReference type="PANTHER" id="PTHR33307">
    <property type="entry name" value="ALPHA-RHAMNOSIDASE (EUROFUNG)"/>
    <property type="match status" value="1"/>
</dbReference>
<proteinExistence type="predicted"/>
<dbReference type="InterPro" id="IPR013783">
    <property type="entry name" value="Ig-like_fold"/>
</dbReference>
<dbReference type="InterPro" id="IPR008928">
    <property type="entry name" value="6-hairpin_glycosidase_sf"/>
</dbReference>
<dbReference type="GO" id="GO:0005975">
    <property type="term" value="P:carbohydrate metabolic process"/>
    <property type="evidence" value="ECO:0007669"/>
    <property type="project" value="InterPro"/>
</dbReference>
<dbReference type="OrthoDB" id="10036721at2759"/>
<evidence type="ECO:0000256" key="2">
    <source>
        <dbReference type="ARBA" id="ARBA00012652"/>
    </source>
</evidence>
<feature type="domain" description="Alpha-L-rhamnosidase concanavalin-like" evidence="4">
    <location>
        <begin position="389"/>
        <end position="487"/>
    </location>
</feature>
<dbReference type="InterPro" id="IPR008902">
    <property type="entry name" value="Rhamnosid_concanavalin"/>
</dbReference>
<sequence length="948" mass="106391">MDTININVSDNSRPEQKTPLLACQPQQLPGDRSYCPSLQGGAGVAHDQGTHTILLYQSQPACPDSSADMEISNLRVEHYQEPIGITEDKPRISWSFEGLGREWRQTAYEISFQQDLQDEPEIFAATSSQSLFVEWPSRPLKSREIVTLRVRVLSGDSAWTPWSTSIQIEAGLLKPDDWHCSLIQPTTKRDEAAPLRPVRFRRLFHLKKAPQRARLYITAHGLYESFINGARVGDHVLTPGWTSYDHELSYQSFDVLPHLQAGENVISAEVAEGWYCGRLGFAGGQRDIWGSSVGLFAQLMITYDNGTEEVIGTDSEWKFGHGPLLQAEIYDGEVFDARLDLPGWNEPSFAEKNWQTVELDKMNLSILRAPDSPPVRRMQVLPAQRKLQSPKGNVILDFGQNLVGWVRCELSGREGHTVRLIHAEVLEHGECATGPLRDAKCTDTVILSGETFVYEPRFTFHGFRYVQIDGYALDEINLENFCAIVIHTSMSRTGWFECSDPMLNKLHENVVWSMKGNFVSVPTDCPQRDERLGWTGDLQAFMPTAAYLYDTGGILKTWLRGLDYEQKEDGAGVPPLFTPNIWKGRPNIPSAIWGDAIISVPWDLYQASGDTALLHNLYANMDDWLKRGVKRDENGLLWDPNHPQLGDWLEPTAPADDPGNGPTDEVLVSNAFLIRMTDIMACISRILGHDQQSELYKQQAAELRVQFSQMYITNKGRVVSDTQTALALAIHFSLFPSPRQQDAAVARLVHLIKRNARFKIATGFAGTPILGHALNKVGQHQLFYRMLVHKKPPSWLYPVTMGATTVWERWDSMLPDGTLNSSNMTSFNHYALGAVANWMHSTIAGIQPLEPGWKRIRIAPVPGATLSSCRAQFLSPYGNLKVSWELREGQMYLTAHIPGNTEAEVTLPGAEPRRVGSGTHVFSHPYSQPDWPPLPIYPPFVPHDDDEP</sequence>
<dbReference type="EMBL" id="JAGMUV010000003">
    <property type="protein sequence ID" value="KAH7166570.1"/>
    <property type="molecule type" value="Genomic_DNA"/>
</dbReference>
<keyword evidence="9" id="KW-1185">Reference proteome</keyword>
<dbReference type="Pfam" id="PF08531">
    <property type="entry name" value="Bac_rhamnosid_N"/>
    <property type="match status" value="1"/>
</dbReference>
<dbReference type="InterPro" id="IPR035396">
    <property type="entry name" value="Bac_rhamnosid6H"/>
</dbReference>
<protein>
    <recommendedName>
        <fullName evidence="2">alpha-L-rhamnosidase</fullName>
        <ecNumber evidence="2">3.2.1.40</ecNumber>
    </recommendedName>
</protein>
<dbReference type="InterPro" id="IPR016007">
    <property type="entry name" value="Alpha_rhamnosid"/>
</dbReference>
<evidence type="ECO:0000259" key="4">
    <source>
        <dbReference type="Pfam" id="PF05592"/>
    </source>
</evidence>
<dbReference type="Pfam" id="PF05592">
    <property type="entry name" value="Bac_rhamnosid"/>
    <property type="match status" value="1"/>
</dbReference>
<name>A0A9P9FND4_9HYPO</name>
<evidence type="ECO:0000259" key="6">
    <source>
        <dbReference type="Pfam" id="PF17389"/>
    </source>
</evidence>
<dbReference type="Gene3D" id="2.60.420.10">
    <property type="entry name" value="Maltose phosphorylase, domain 3"/>
    <property type="match status" value="1"/>
</dbReference>
<evidence type="ECO:0000313" key="8">
    <source>
        <dbReference type="EMBL" id="KAH7166570.1"/>
    </source>
</evidence>
<evidence type="ECO:0000256" key="1">
    <source>
        <dbReference type="ARBA" id="ARBA00001445"/>
    </source>
</evidence>
<evidence type="ECO:0000259" key="7">
    <source>
        <dbReference type="Pfam" id="PF17390"/>
    </source>
</evidence>
<dbReference type="GO" id="GO:0030596">
    <property type="term" value="F:alpha-L-rhamnosidase activity"/>
    <property type="evidence" value="ECO:0007669"/>
    <property type="project" value="UniProtKB-EC"/>
</dbReference>
<dbReference type="Proteomes" id="UP000738349">
    <property type="component" value="Unassembled WGS sequence"/>
</dbReference>
<dbReference type="PIRSF" id="PIRSF010631">
    <property type="entry name" value="A-rhamnsds"/>
    <property type="match status" value="1"/>
</dbReference>
<reference evidence="8" key="1">
    <citation type="journal article" date="2021" name="Nat. Commun.">
        <title>Genetic determinants of endophytism in the Arabidopsis root mycobiome.</title>
        <authorList>
            <person name="Mesny F."/>
            <person name="Miyauchi S."/>
            <person name="Thiergart T."/>
            <person name="Pickel B."/>
            <person name="Atanasova L."/>
            <person name="Karlsson M."/>
            <person name="Huettel B."/>
            <person name="Barry K.W."/>
            <person name="Haridas S."/>
            <person name="Chen C."/>
            <person name="Bauer D."/>
            <person name="Andreopoulos W."/>
            <person name="Pangilinan J."/>
            <person name="LaButti K."/>
            <person name="Riley R."/>
            <person name="Lipzen A."/>
            <person name="Clum A."/>
            <person name="Drula E."/>
            <person name="Henrissat B."/>
            <person name="Kohler A."/>
            <person name="Grigoriev I.V."/>
            <person name="Martin F.M."/>
            <person name="Hacquard S."/>
        </authorList>
    </citation>
    <scope>NUCLEOTIDE SEQUENCE</scope>
    <source>
        <strain evidence="8">MPI-CAGE-AT-0147</strain>
    </source>
</reference>